<proteinExistence type="predicted"/>
<dbReference type="KEGG" id="ssua:FPZ54_11895"/>
<sequence>MNSVRTPPPFDLHGPATPVSPVVLSVPHAGRDYPLPLRAALKVPPTSLVALEDRHADTLALAARGIETLFVATRPRAWIDLNRAEHERDPRIDEGAQAMPESAQSLKLRSGLGLVPRRAGGVDLWRRRFAAEEVRARIEQDHRPYHAAIAAALVAARARFGVAILLDIHSMPPLAPGGARMVIGDRFGRSSAARFVARIEGVTHAARIRSAVNTPYAGGHILDRHGDPAANIHAIQIEVDRTLYLDRRRDRPGPGLDAAAALLRRIIDAVSDEALPLADAAQ</sequence>
<dbReference type="InterPro" id="IPR007709">
    <property type="entry name" value="N-FG_amidohydro"/>
</dbReference>
<organism evidence="1 2">
    <name type="scientific">Sphingomonas suaedae</name>
    <dbReference type="NCBI Taxonomy" id="2599297"/>
    <lineage>
        <taxon>Bacteria</taxon>
        <taxon>Pseudomonadati</taxon>
        <taxon>Pseudomonadota</taxon>
        <taxon>Alphaproteobacteria</taxon>
        <taxon>Sphingomonadales</taxon>
        <taxon>Sphingomonadaceae</taxon>
        <taxon>Sphingomonas</taxon>
    </lineage>
</organism>
<reference evidence="1 2" key="1">
    <citation type="submission" date="2019-07" db="EMBL/GenBank/DDBJ databases">
        <title>Sphingomonas alkalisoli sp. nov., isolated from rhizosphere soil of Suaedae salsa.</title>
        <authorList>
            <person name="Zhang H."/>
            <person name="Xu L."/>
            <person name="Zhang J.-X."/>
            <person name="Sun J.-Q."/>
        </authorList>
    </citation>
    <scope>NUCLEOTIDE SEQUENCE [LARGE SCALE GENOMIC DNA]</scope>
    <source>
        <strain evidence="1 2">XS-10</strain>
    </source>
</reference>
<keyword evidence="1" id="KW-0378">Hydrolase</keyword>
<dbReference type="Pfam" id="PF05013">
    <property type="entry name" value="FGase"/>
    <property type="match status" value="1"/>
</dbReference>
<accession>A0A518RLB9</accession>
<name>A0A518RLB9_9SPHN</name>
<dbReference type="Gene3D" id="3.40.630.40">
    <property type="entry name" value="Zn-dependent exopeptidases"/>
    <property type="match status" value="1"/>
</dbReference>
<evidence type="ECO:0000313" key="1">
    <source>
        <dbReference type="EMBL" id="QDX28247.1"/>
    </source>
</evidence>
<dbReference type="AlphaFoldDB" id="A0A518RLB9"/>
<keyword evidence="2" id="KW-1185">Reference proteome</keyword>
<dbReference type="EMBL" id="CP042239">
    <property type="protein sequence ID" value="QDX28247.1"/>
    <property type="molecule type" value="Genomic_DNA"/>
</dbReference>
<gene>
    <name evidence="1" type="ORF">FPZ54_11895</name>
</gene>
<dbReference type="OrthoDB" id="9802050at2"/>
<dbReference type="GO" id="GO:0016787">
    <property type="term" value="F:hydrolase activity"/>
    <property type="evidence" value="ECO:0007669"/>
    <property type="project" value="UniProtKB-KW"/>
</dbReference>
<protein>
    <submittedName>
        <fullName evidence="1">N-formylglutamate amidohydrolase</fullName>
    </submittedName>
</protein>
<evidence type="ECO:0000313" key="2">
    <source>
        <dbReference type="Proteomes" id="UP000318055"/>
    </source>
</evidence>
<dbReference type="Proteomes" id="UP000318055">
    <property type="component" value="Chromosome"/>
</dbReference>
<dbReference type="SUPFAM" id="SSF53187">
    <property type="entry name" value="Zn-dependent exopeptidases"/>
    <property type="match status" value="1"/>
</dbReference>